<dbReference type="InterPro" id="IPR018117">
    <property type="entry name" value="C5_DNA_meth_AS"/>
</dbReference>
<keyword evidence="3 6" id="KW-0808">Transferase</keyword>
<evidence type="ECO:0000256" key="3">
    <source>
        <dbReference type="ARBA" id="ARBA00022679"/>
    </source>
</evidence>
<dbReference type="InterPro" id="IPR001525">
    <property type="entry name" value="C5_MeTfrase"/>
</dbReference>
<dbReference type="Proteomes" id="UP001465119">
    <property type="component" value="Unassembled WGS sequence"/>
</dbReference>
<dbReference type="Gene3D" id="3.40.50.150">
    <property type="entry name" value="Vaccinia Virus protein VP39"/>
    <property type="match status" value="1"/>
</dbReference>
<dbReference type="PROSITE" id="PS00094">
    <property type="entry name" value="C5_MTASE_1"/>
    <property type="match status" value="1"/>
</dbReference>
<organism evidence="7 8">
    <name type="scientific">Faecalibacterium intestinale</name>
    <dbReference type="NCBI Taxonomy" id="3133155"/>
    <lineage>
        <taxon>Bacteria</taxon>
        <taxon>Bacillati</taxon>
        <taxon>Bacillota</taxon>
        <taxon>Clostridia</taxon>
        <taxon>Eubacteriales</taxon>
        <taxon>Oscillospiraceae</taxon>
        <taxon>Faecalibacterium</taxon>
    </lineage>
</organism>
<reference evidence="7 8" key="1">
    <citation type="submission" date="2024-03" db="EMBL/GenBank/DDBJ databases">
        <title>Human intestinal bacterial collection.</title>
        <authorList>
            <person name="Pauvert C."/>
            <person name="Hitch T.C.A."/>
            <person name="Clavel T."/>
        </authorList>
    </citation>
    <scope>NUCLEOTIDE SEQUENCE [LARGE SCALE GENOMIC DNA]</scope>
    <source>
        <strain evidence="7 8">CLA-AA-H281</strain>
    </source>
</reference>
<keyword evidence="4 6" id="KW-0949">S-adenosyl-L-methionine</keyword>
<dbReference type="EC" id="2.1.1.37" evidence="1"/>
<sequence>MSTEQNKTLTLGSLFDGSGGFPLGGLLTGQITPVWSSEIEPFAIRVTTKHLPQVKHYGDVSAISGADLPPVDIITFGSPCQDMSIAGKRDGLDGSRSSLFYEAIRIVKEMRCKTNGEKPRFIVWENVPGAFSSNKGQDFKAVLEAVIGVKEPAASVPAPEKKGWPDADYYVGDGWSVAYRVLDAQWWGVPQRRKRIYLVADFADQSAPKVLFESEGVSRYSAEGFRAWQRAAAGAESGTGEAGCNGAGGRICLNDQGGRQMDVSKDVTGTLRAEEHGHQPCVLEAAGFCTEHSADARSIGYEEERSPTLRAGVVPAAIALENHPADSRVKISEDGKVQTLTSRCGTGGGNVPMVMDAVENSVESSVKDVENSPAVTLKIRSGCEGGGKGAIWQEEKSATLGCNNDQTLFVPKCYGVCSKASHSMMSDNPHSGFYEAETSRTLDRSGGDPTCNQGGICVEEPVAFTQNQRDEVRDLGEKSAALAADPGMKQQTFVAQPEDVTVFHVNQRNELIDLHGKSGALMATRSDQMQTFVLQGNMIGRKDENGPQGDGVNEDVCFTLDATDRHAVCAPEDVYAMTTGSYMQVAKEVAPTLMARDYKDPTTIAPVPHLNEGVMGTVATGAHPSGFNGQDAFNDRLVIDNPEAQPAPVTYTVRRLTPTECARLQGFPDWWCRDLGTEDPTEEELAFWADVFETHRKIVTHAKKPKTEKQIRKWLADPYTDSAEYRIWGNGICLANAFFVLAGIAWCAGLEE</sequence>
<dbReference type="PANTHER" id="PTHR10629">
    <property type="entry name" value="CYTOSINE-SPECIFIC METHYLTRANSFERASE"/>
    <property type="match status" value="1"/>
</dbReference>
<evidence type="ECO:0000256" key="4">
    <source>
        <dbReference type="ARBA" id="ARBA00022691"/>
    </source>
</evidence>
<gene>
    <name evidence="7" type="ORF">WMO20_05925</name>
</gene>
<dbReference type="InterPro" id="IPR029063">
    <property type="entry name" value="SAM-dependent_MTases_sf"/>
</dbReference>
<evidence type="ECO:0000256" key="2">
    <source>
        <dbReference type="ARBA" id="ARBA00022603"/>
    </source>
</evidence>
<proteinExistence type="inferred from homology"/>
<feature type="active site" evidence="6">
    <location>
        <position position="80"/>
    </location>
</feature>
<dbReference type="GO" id="GO:0008168">
    <property type="term" value="F:methyltransferase activity"/>
    <property type="evidence" value="ECO:0007669"/>
    <property type="project" value="UniProtKB-KW"/>
</dbReference>
<protein>
    <recommendedName>
        <fullName evidence="1">DNA (cytosine-5-)-methyltransferase</fullName>
        <ecNumber evidence="1">2.1.1.37</ecNumber>
    </recommendedName>
</protein>
<dbReference type="PANTHER" id="PTHR10629:SF52">
    <property type="entry name" value="DNA (CYTOSINE-5)-METHYLTRANSFERASE 1"/>
    <property type="match status" value="1"/>
</dbReference>
<name>A0ABV1C2B7_9FIRM</name>
<dbReference type="GO" id="GO:0032259">
    <property type="term" value="P:methylation"/>
    <property type="evidence" value="ECO:0007669"/>
    <property type="project" value="UniProtKB-KW"/>
</dbReference>
<evidence type="ECO:0000313" key="8">
    <source>
        <dbReference type="Proteomes" id="UP001465119"/>
    </source>
</evidence>
<dbReference type="InterPro" id="IPR050390">
    <property type="entry name" value="C5-Methyltransferase"/>
</dbReference>
<dbReference type="PROSITE" id="PS51679">
    <property type="entry name" value="SAM_MT_C5"/>
    <property type="match status" value="1"/>
</dbReference>
<comment type="similarity">
    <text evidence="6">Belongs to the class I-like SAM-binding methyltransferase superfamily. C5-methyltransferase family.</text>
</comment>
<keyword evidence="8" id="KW-1185">Reference proteome</keyword>
<keyword evidence="5" id="KW-0680">Restriction system</keyword>
<evidence type="ECO:0000313" key="7">
    <source>
        <dbReference type="EMBL" id="MEQ2385473.1"/>
    </source>
</evidence>
<accession>A0ABV1C2B7</accession>
<keyword evidence="2 6" id="KW-0489">Methyltransferase</keyword>
<comment type="caution">
    <text evidence="7">The sequence shown here is derived from an EMBL/GenBank/DDBJ whole genome shotgun (WGS) entry which is preliminary data.</text>
</comment>
<dbReference type="RefSeq" id="WP_349186113.1">
    <property type="nucleotide sequence ID" value="NZ_JBBMEN010000005.1"/>
</dbReference>
<dbReference type="PRINTS" id="PR00105">
    <property type="entry name" value="C5METTRFRASE"/>
</dbReference>
<dbReference type="Gene3D" id="3.90.120.30">
    <property type="match status" value="1"/>
</dbReference>
<dbReference type="Pfam" id="PF00145">
    <property type="entry name" value="DNA_methylase"/>
    <property type="match status" value="1"/>
</dbReference>
<evidence type="ECO:0000256" key="6">
    <source>
        <dbReference type="PROSITE-ProRule" id="PRU01016"/>
    </source>
</evidence>
<dbReference type="SUPFAM" id="SSF53335">
    <property type="entry name" value="S-adenosyl-L-methionine-dependent methyltransferases"/>
    <property type="match status" value="2"/>
</dbReference>
<dbReference type="EMBL" id="JBBMEN010000005">
    <property type="protein sequence ID" value="MEQ2385473.1"/>
    <property type="molecule type" value="Genomic_DNA"/>
</dbReference>
<evidence type="ECO:0000256" key="5">
    <source>
        <dbReference type="ARBA" id="ARBA00022747"/>
    </source>
</evidence>
<evidence type="ECO:0000256" key="1">
    <source>
        <dbReference type="ARBA" id="ARBA00011975"/>
    </source>
</evidence>